<dbReference type="EMBL" id="CAHIKZ030002644">
    <property type="protein sequence ID" value="CAE1289959.1"/>
    <property type="molecule type" value="Genomic_DNA"/>
</dbReference>
<sequence>MSFSSAYLTSIKGGVSFPRPISLVLATDVAFLGLSHLLEAEADVAFLGLSRLYYRHMLLSSAYLVSIREADVVFFVPPRIFRGRCRFPRTIRRLLEAGVDFLDVPCLCRCRFPRLRSLLLEADVASLGLPGFCLGHMTLSSAYLTSIRAEVGISFLSYLTSISGRCRFLRSTSLLLRGGRCFPWSTSLLFVADVNFPGLPLFYCSGRFRFPRPTSLMLEAGVAFFGTSLLLVADAAFFGLLHFYSRQMSISSAHLTCIRGRCRFPRPISLFGEQMSLSSAYPASIRGM</sequence>
<name>A0A812D8L6_ACAPH</name>
<dbReference type="AlphaFoldDB" id="A0A812D8L6"/>
<keyword evidence="3" id="KW-1185">Reference proteome</keyword>
<evidence type="ECO:0000256" key="1">
    <source>
        <dbReference type="SAM" id="Phobius"/>
    </source>
</evidence>
<keyword evidence="1" id="KW-0472">Membrane</keyword>
<reference evidence="2" key="1">
    <citation type="submission" date="2021-01" db="EMBL/GenBank/DDBJ databases">
        <authorList>
            <person name="Li R."/>
            <person name="Bekaert M."/>
        </authorList>
    </citation>
    <scope>NUCLEOTIDE SEQUENCE</scope>
    <source>
        <strain evidence="2">Farmed</strain>
    </source>
</reference>
<gene>
    <name evidence="2" type="ORF">SPHA_47941</name>
</gene>
<feature type="transmembrane region" description="Helical" evidence="1">
    <location>
        <begin position="223"/>
        <end position="244"/>
    </location>
</feature>
<keyword evidence="1" id="KW-0812">Transmembrane</keyword>
<accession>A0A812D8L6</accession>
<protein>
    <submittedName>
        <fullName evidence="2">Uncharacterized protein</fullName>
    </submittedName>
</protein>
<evidence type="ECO:0000313" key="3">
    <source>
        <dbReference type="Proteomes" id="UP000597762"/>
    </source>
</evidence>
<organism evidence="2 3">
    <name type="scientific">Acanthosepion pharaonis</name>
    <name type="common">Pharaoh cuttlefish</name>
    <name type="synonym">Sepia pharaonis</name>
    <dbReference type="NCBI Taxonomy" id="158019"/>
    <lineage>
        <taxon>Eukaryota</taxon>
        <taxon>Metazoa</taxon>
        <taxon>Spiralia</taxon>
        <taxon>Lophotrochozoa</taxon>
        <taxon>Mollusca</taxon>
        <taxon>Cephalopoda</taxon>
        <taxon>Coleoidea</taxon>
        <taxon>Decapodiformes</taxon>
        <taxon>Sepiida</taxon>
        <taxon>Sepiina</taxon>
        <taxon>Sepiidae</taxon>
        <taxon>Acanthosepion</taxon>
    </lineage>
</organism>
<comment type="caution">
    <text evidence="2">The sequence shown here is derived from an EMBL/GenBank/DDBJ whole genome shotgun (WGS) entry which is preliminary data.</text>
</comment>
<proteinExistence type="predicted"/>
<evidence type="ECO:0000313" key="2">
    <source>
        <dbReference type="EMBL" id="CAE1289959.1"/>
    </source>
</evidence>
<dbReference type="Proteomes" id="UP000597762">
    <property type="component" value="Unassembled WGS sequence"/>
</dbReference>
<keyword evidence="1" id="KW-1133">Transmembrane helix</keyword>